<accession>A0ABC9G2B9</accession>
<dbReference type="Pfam" id="PF14303">
    <property type="entry name" value="NAM-associated"/>
    <property type="match status" value="1"/>
</dbReference>
<feature type="region of interest" description="Disordered" evidence="1">
    <location>
        <begin position="100"/>
        <end position="137"/>
    </location>
</feature>
<evidence type="ECO:0000313" key="4">
    <source>
        <dbReference type="Proteomes" id="UP001497457"/>
    </source>
</evidence>
<dbReference type="AlphaFoldDB" id="A0ABC9G2B9"/>
<dbReference type="PANTHER" id="PTHR45224:SF15">
    <property type="entry name" value="OS10G0563100 PROTEIN"/>
    <property type="match status" value="1"/>
</dbReference>
<sequence>MSRRSKREMAPPPPQVAGSTAPPSPDVVALDLGDGVPPHVGQPAWWPGSLPQATPSGTIPPNCGMNYYPPGGFMSYFQTGQQSLPPLHVPFPAPWPPVGKDIQLAAPSSDSGTQHAEARSKGKSMPSRKKGGKTIINIDDGNDVRTAKRLVFEPDEDLRLVSAWLFHSNDPINGNCKKNESYWGDVHAQYNSTTPTNRRREVKHLKDRWQKIKRWVGFFCGSWKKATSIYTSGQSDDQLRDKALQFYLDDYKEGPFTVLNCWKVLRDEPKWLAILEDQDKSNEKSLDDESNKRSLDDGDQIRDISEKARPIGTKEAKKQRNGKGKVKDVDAGLNEELQKYMDIQAGAKQRHEDFIETHRRISSEKVEAAKLKREAVLLESYQKLMSMDTKEMTEDMRAEHVIGLKIIREKLVGNTS</sequence>
<gene>
    <name evidence="3" type="ORF">URODEC1_LOCUS111211</name>
</gene>
<organism evidence="3 4">
    <name type="scientific">Urochloa decumbens</name>
    <dbReference type="NCBI Taxonomy" id="240449"/>
    <lineage>
        <taxon>Eukaryota</taxon>
        <taxon>Viridiplantae</taxon>
        <taxon>Streptophyta</taxon>
        <taxon>Embryophyta</taxon>
        <taxon>Tracheophyta</taxon>
        <taxon>Spermatophyta</taxon>
        <taxon>Magnoliopsida</taxon>
        <taxon>Liliopsida</taxon>
        <taxon>Poales</taxon>
        <taxon>Poaceae</taxon>
        <taxon>PACMAD clade</taxon>
        <taxon>Panicoideae</taxon>
        <taxon>Panicodae</taxon>
        <taxon>Paniceae</taxon>
        <taxon>Melinidinae</taxon>
        <taxon>Urochloa</taxon>
    </lineage>
</organism>
<evidence type="ECO:0000259" key="2">
    <source>
        <dbReference type="Pfam" id="PF14303"/>
    </source>
</evidence>
<feature type="region of interest" description="Disordered" evidence="1">
    <location>
        <begin position="1"/>
        <end position="40"/>
    </location>
</feature>
<proteinExistence type="predicted"/>
<reference evidence="3 4" key="2">
    <citation type="submission" date="2024-10" db="EMBL/GenBank/DDBJ databases">
        <authorList>
            <person name="Ryan C."/>
        </authorList>
    </citation>
    <scope>NUCLEOTIDE SEQUENCE [LARGE SCALE GENOMIC DNA]</scope>
</reference>
<dbReference type="Proteomes" id="UP001497457">
    <property type="component" value="Chromosome 8b"/>
</dbReference>
<dbReference type="InterPro" id="IPR029466">
    <property type="entry name" value="NAM-associated_C"/>
</dbReference>
<dbReference type="PANTHER" id="PTHR45224">
    <property type="entry name" value="OS01G0527900 PROTEIN-RELATED"/>
    <property type="match status" value="1"/>
</dbReference>
<feature type="domain" description="No apical meristem-associated C-terminal" evidence="2">
    <location>
        <begin position="255"/>
        <end position="397"/>
    </location>
</feature>
<reference evidence="4" key="1">
    <citation type="submission" date="2024-06" db="EMBL/GenBank/DDBJ databases">
        <authorList>
            <person name="Ryan C."/>
        </authorList>
    </citation>
    <scope>NUCLEOTIDE SEQUENCE [LARGE SCALE GENOMIC DNA]</scope>
</reference>
<dbReference type="EMBL" id="OZ075118">
    <property type="protein sequence ID" value="CAL5085744.1"/>
    <property type="molecule type" value="Genomic_DNA"/>
</dbReference>
<feature type="region of interest" description="Disordered" evidence="1">
    <location>
        <begin position="282"/>
        <end position="329"/>
    </location>
</feature>
<protein>
    <recommendedName>
        <fullName evidence="2">No apical meristem-associated C-terminal domain-containing protein</fullName>
    </recommendedName>
</protein>
<evidence type="ECO:0000256" key="1">
    <source>
        <dbReference type="SAM" id="MobiDB-lite"/>
    </source>
</evidence>
<name>A0ABC9G2B9_9POAL</name>
<evidence type="ECO:0000313" key="3">
    <source>
        <dbReference type="EMBL" id="CAL5085744.1"/>
    </source>
</evidence>
<keyword evidence="4" id="KW-1185">Reference proteome</keyword>
<feature type="compositionally biased region" description="Basic and acidic residues" evidence="1">
    <location>
        <begin position="282"/>
        <end position="318"/>
    </location>
</feature>